<dbReference type="GO" id="GO:0042597">
    <property type="term" value="C:periplasmic space"/>
    <property type="evidence" value="ECO:0007669"/>
    <property type="project" value="UniProtKB-ARBA"/>
</dbReference>
<dbReference type="GO" id="GO:0015833">
    <property type="term" value="P:peptide transport"/>
    <property type="evidence" value="ECO:0007669"/>
    <property type="project" value="TreeGrafter"/>
</dbReference>
<feature type="domain" description="Solute-binding protein family 5" evidence="6">
    <location>
        <begin position="98"/>
        <end position="344"/>
    </location>
</feature>
<dbReference type="PIRSF" id="PIRSF002741">
    <property type="entry name" value="MppA"/>
    <property type="match status" value="1"/>
</dbReference>
<organism evidence="7">
    <name type="scientific">uncultured Propionibacteriaceae bacterium</name>
    <dbReference type="NCBI Taxonomy" id="257457"/>
    <lineage>
        <taxon>Bacteria</taxon>
        <taxon>Bacillati</taxon>
        <taxon>Actinomycetota</taxon>
        <taxon>Actinomycetes</taxon>
        <taxon>Propionibacteriales</taxon>
        <taxon>Propionibacteriaceae</taxon>
        <taxon>environmental samples</taxon>
    </lineage>
</organism>
<dbReference type="AlphaFoldDB" id="A0A6J4NR15"/>
<evidence type="ECO:0000313" key="7">
    <source>
        <dbReference type="EMBL" id="CAA9392393.1"/>
    </source>
</evidence>
<sequence length="498" mass="53394">MAASRLARLTTGLLMLTTLGLTGCTAAGKDPGPTPDQTAGRPFTVMSTDPIRVVDPAAVVDADSTVLTQNVFQRLMTAQPGADVLKPDAARDCLFTAATVYTCTLNKKLFFSNGHQLGPTDVKFSIERAARLDVAGSSASLLSSLRRIETPDAMTVRFVLSRVDTQFGWALASPAASIVDEELYSADEIQSATDPIVGSGPFTVTRLDQSSVELARYEDYVGRSPARVNALVYRTAPDSAAIEAAMTAGTVDVVWRGLSAAALTRLGQQVQASPKEQTADGFTIRTLPGVRVRQLMWNPASRLRSNTALRKAISTALQADRTSDSIVPSGIPGHTASFPVGGKADPKVTWSNRIQLVLGYDSTMPDGRDLANQIRSRLEDTGGLSVRVRPNDPAADLQFTDRKAWTATALAWLQPYVDAPLSSTRETVDALESRYRATTDDTEATRLLAALQHQAAVDLVTMPVSQGDEYLLVRTGVEVSETSWGPGWQLGFFGMKDG</sequence>
<dbReference type="GO" id="GO:0030313">
    <property type="term" value="C:cell envelope"/>
    <property type="evidence" value="ECO:0007669"/>
    <property type="project" value="UniProtKB-SubCell"/>
</dbReference>
<dbReference type="SUPFAM" id="SSF53850">
    <property type="entry name" value="Periplasmic binding protein-like II"/>
    <property type="match status" value="1"/>
</dbReference>
<comment type="subcellular location">
    <subcellularLocation>
        <location evidence="1">Cell envelope</location>
    </subcellularLocation>
</comment>
<evidence type="ECO:0000259" key="6">
    <source>
        <dbReference type="Pfam" id="PF00496"/>
    </source>
</evidence>
<dbReference type="EMBL" id="CADCUO010000096">
    <property type="protein sequence ID" value="CAA9392393.1"/>
    <property type="molecule type" value="Genomic_DNA"/>
</dbReference>
<dbReference type="GO" id="GO:0043190">
    <property type="term" value="C:ATP-binding cassette (ABC) transporter complex"/>
    <property type="evidence" value="ECO:0007669"/>
    <property type="project" value="InterPro"/>
</dbReference>
<evidence type="ECO:0000256" key="2">
    <source>
        <dbReference type="ARBA" id="ARBA00005695"/>
    </source>
</evidence>
<name>A0A6J4NR15_9ACTN</name>
<dbReference type="PANTHER" id="PTHR30290:SF10">
    <property type="entry name" value="PERIPLASMIC OLIGOPEPTIDE-BINDING PROTEIN-RELATED"/>
    <property type="match status" value="1"/>
</dbReference>
<accession>A0A6J4NR15</accession>
<dbReference type="PANTHER" id="PTHR30290">
    <property type="entry name" value="PERIPLASMIC BINDING COMPONENT OF ABC TRANSPORTER"/>
    <property type="match status" value="1"/>
</dbReference>
<evidence type="ECO:0000256" key="5">
    <source>
        <dbReference type="SAM" id="SignalP"/>
    </source>
</evidence>
<dbReference type="InterPro" id="IPR000914">
    <property type="entry name" value="SBP_5_dom"/>
</dbReference>
<reference evidence="7" key="1">
    <citation type="submission" date="2020-02" db="EMBL/GenBank/DDBJ databases">
        <authorList>
            <person name="Meier V. D."/>
        </authorList>
    </citation>
    <scope>NUCLEOTIDE SEQUENCE</scope>
    <source>
        <strain evidence="7">AVDCRST_MAG75</strain>
    </source>
</reference>
<keyword evidence="3" id="KW-0813">Transport</keyword>
<dbReference type="InterPro" id="IPR039424">
    <property type="entry name" value="SBP_5"/>
</dbReference>
<dbReference type="InterPro" id="IPR030678">
    <property type="entry name" value="Peptide/Ni-bd"/>
</dbReference>
<feature type="chain" id="PRO_5027050313" description="Solute-binding protein family 5 domain-containing protein" evidence="5">
    <location>
        <begin position="27"/>
        <end position="498"/>
    </location>
</feature>
<feature type="signal peptide" evidence="5">
    <location>
        <begin position="1"/>
        <end position="26"/>
    </location>
</feature>
<evidence type="ECO:0000256" key="4">
    <source>
        <dbReference type="ARBA" id="ARBA00022729"/>
    </source>
</evidence>
<dbReference type="Gene3D" id="3.10.105.10">
    <property type="entry name" value="Dipeptide-binding Protein, Domain 3"/>
    <property type="match status" value="1"/>
</dbReference>
<proteinExistence type="inferred from homology"/>
<protein>
    <recommendedName>
        <fullName evidence="6">Solute-binding protein family 5 domain-containing protein</fullName>
    </recommendedName>
</protein>
<evidence type="ECO:0000256" key="1">
    <source>
        <dbReference type="ARBA" id="ARBA00004196"/>
    </source>
</evidence>
<comment type="similarity">
    <text evidence="2">Belongs to the bacterial solute-binding protein 5 family.</text>
</comment>
<gene>
    <name evidence="7" type="ORF">AVDCRST_MAG75-1634</name>
</gene>
<dbReference type="Gene3D" id="3.40.190.10">
    <property type="entry name" value="Periplasmic binding protein-like II"/>
    <property type="match status" value="1"/>
</dbReference>
<dbReference type="PROSITE" id="PS51257">
    <property type="entry name" value="PROKAR_LIPOPROTEIN"/>
    <property type="match status" value="1"/>
</dbReference>
<evidence type="ECO:0000256" key="3">
    <source>
        <dbReference type="ARBA" id="ARBA00022448"/>
    </source>
</evidence>
<keyword evidence="4 5" id="KW-0732">Signal</keyword>
<dbReference type="GO" id="GO:1904680">
    <property type="term" value="F:peptide transmembrane transporter activity"/>
    <property type="evidence" value="ECO:0007669"/>
    <property type="project" value="TreeGrafter"/>
</dbReference>
<dbReference type="Pfam" id="PF00496">
    <property type="entry name" value="SBP_bac_5"/>
    <property type="match status" value="1"/>
</dbReference>